<evidence type="ECO:0000313" key="5">
    <source>
        <dbReference type="Proteomes" id="UP000286908"/>
    </source>
</evidence>
<feature type="domain" description="HTH tetR-type" evidence="3">
    <location>
        <begin position="12"/>
        <end position="72"/>
    </location>
</feature>
<dbReference type="Proteomes" id="UP000286908">
    <property type="component" value="Unassembled WGS sequence"/>
</dbReference>
<dbReference type="PROSITE" id="PS01081">
    <property type="entry name" value="HTH_TETR_1"/>
    <property type="match status" value="1"/>
</dbReference>
<sequence length="198" mass="23405">MNTLTRQQENSAWTRQALLISAHGLFIEKGYQSVSIDEIARDARVTKGAFYHHFKSKSDLMQHCYEIQLQKISDALDNIEPLADKWEELKTVVRSFINYLEQYYRELIPVQEVMPVIGWYEFEDINRRYISNRVDNIINQLKAEQIMKEYDSYLLCSLIHGFMMHITLNINSLAEFPGFKDDFTEIYNNFLQTLKKSS</sequence>
<dbReference type="InterPro" id="IPR023772">
    <property type="entry name" value="DNA-bd_HTH_TetR-type_CS"/>
</dbReference>
<dbReference type="PANTHER" id="PTHR43479:SF11">
    <property type="entry name" value="ACREF_ENVCD OPERON REPRESSOR-RELATED"/>
    <property type="match status" value="1"/>
</dbReference>
<evidence type="ECO:0000259" key="3">
    <source>
        <dbReference type="PROSITE" id="PS50977"/>
    </source>
</evidence>
<dbReference type="PRINTS" id="PR00455">
    <property type="entry name" value="HTHTETR"/>
</dbReference>
<protein>
    <submittedName>
        <fullName evidence="4">Transposase</fullName>
    </submittedName>
</protein>
<dbReference type="Pfam" id="PF00440">
    <property type="entry name" value="TetR_N"/>
    <property type="match status" value="1"/>
</dbReference>
<evidence type="ECO:0000256" key="1">
    <source>
        <dbReference type="ARBA" id="ARBA00023125"/>
    </source>
</evidence>
<dbReference type="Gene3D" id="1.10.357.10">
    <property type="entry name" value="Tetracycline Repressor, domain 2"/>
    <property type="match status" value="1"/>
</dbReference>
<keyword evidence="1 2" id="KW-0238">DNA-binding</keyword>
<dbReference type="AlphaFoldDB" id="A0A433ZXA2"/>
<dbReference type="EMBL" id="NRQY01000001">
    <property type="protein sequence ID" value="RUT66761.1"/>
    <property type="molecule type" value="Genomic_DNA"/>
</dbReference>
<gene>
    <name evidence="4" type="ORF">CKG00_10465</name>
</gene>
<comment type="caution">
    <text evidence="4">The sequence shown here is derived from an EMBL/GenBank/DDBJ whole genome shotgun (WGS) entry which is preliminary data.</text>
</comment>
<dbReference type="OrthoDB" id="5293556at2"/>
<dbReference type="InterPro" id="IPR001647">
    <property type="entry name" value="HTH_TetR"/>
</dbReference>
<organism evidence="4 5">
    <name type="scientific">Morganella morganii</name>
    <name type="common">Proteus morganii</name>
    <dbReference type="NCBI Taxonomy" id="582"/>
    <lineage>
        <taxon>Bacteria</taxon>
        <taxon>Pseudomonadati</taxon>
        <taxon>Pseudomonadota</taxon>
        <taxon>Gammaproteobacteria</taxon>
        <taxon>Enterobacterales</taxon>
        <taxon>Morganellaceae</taxon>
        <taxon>Morganella</taxon>
    </lineage>
</organism>
<dbReference type="InterPro" id="IPR050624">
    <property type="entry name" value="HTH-type_Tx_Regulator"/>
</dbReference>
<dbReference type="SUPFAM" id="SSF46689">
    <property type="entry name" value="Homeodomain-like"/>
    <property type="match status" value="1"/>
</dbReference>
<dbReference type="PANTHER" id="PTHR43479">
    <property type="entry name" value="ACREF/ENVCD OPERON REPRESSOR-RELATED"/>
    <property type="match status" value="1"/>
</dbReference>
<reference evidence="4 5" key="1">
    <citation type="submission" date="2017-08" db="EMBL/GenBank/DDBJ databases">
        <title>Draft genome sequence of pheromone producing symbiont Morganella morganii, of the female New Zealand grass grub Costelytra giveni.</title>
        <authorList>
            <person name="Laugraud A."/>
            <person name="Young S.D."/>
            <person name="Hurst M.H."/>
        </authorList>
    </citation>
    <scope>NUCLEOTIDE SEQUENCE [LARGE SCALE GENOMIC DNA]</scope>
    <source>
        <strain evidence="4 5">MMsCG</strain>
    </source>
</reference>
<dbReference type="PROSITE" id="PS50977">
    <property type="entry name" value="HTH_TETR_2"/>
    <property type="match status" value="1"/>
</dbReference>
<name>A0A433ZXA2_MORMO</name>
<evidence type="ECO:0000256" key="2">
    <source>
        <dbReference type="PROSITE-ProRule" id="PRU00335"/>
    </source>
</evidence>
<dbReference type="InterPro" id="IPR009057">
    <property type="entry name" value="Homeodomain-like_sf"/>
</dbReference>
<accession>A0A433ZXA2</accession>
<evidence type="ECO:0000313" key="4">
    <source>
        <dbReference type="EMBL" id="RUT66761.1"/>
    </source>
</evidence>
<feature type="DNA-binding region" description="H-T-H motif" evidence="2">
    <location>
        <begin position="35"/>
        <end position="54"/>
    </location>
</feature>
<proteinExistence type="predicted"/>
<dbReference type="GO" id="GO:0003677">
    <property type="term" value="F:DNA binding"/>
    <property type="evidence" value="ECO:0007669"/>
    <property type="project" value="UniProtKB-UniRule"/>
</dbReference>